<keyword evidence="6" id="KW-0694">RNA-binding</keyword>
<dbReference type="FunFam" id="4.10.1060.10:FF:000004">
    <property type="entry name" value="Zinc finger Ran-binding domain-containing protein 2"/>
    <property type="match status" value="1"/>
</dbReference>
<dbReference type="InParanoid" id="K3WYL0"/>
<keyword evidence="3" id="KW-0677">Repeat</keyword>
<dbReference type="eggNOG" id="KOG1995">
    <property type="taxonomic scope" value="Eukaryota"/>
</dbReference>
<evidence type="ECO:0000313" key="11">
    <source>
        <dbReference type="EnsemblProtists" id="PYU1_T010059"/>
    </source>
</evidence>
<dbReference type="Pfam" id="PF00641">
    <property type="entry name" value="Zn_ribbon_RanBP"/>
    <property type="match status" value="1"/>
</dbReference>
<evidence type="ECO:0000313" key="12">
    <source>
        <dbReference type="Proteomes" id="UP000019132"/>
    </source>
</evidence>
<dbReference type="AlphaFoldDB" id="K3WYL0"/>
<reference evidence="12" key="1">
    <citation type="journal article" date="2010" name="Genome Biol.">
        <title>Genome sequence of the necrotrophic plant pathogen Pythium ultimum reveals original pathogenicity mechanisms and effector repertoire.</title>
        <authorList>
            <person name="Levesque C.A."/>
            <person name="Brouwer H."/>
            <person name="Cano L."/>
            <person name="Hamilton J.P."/>
            <person name="Holt C."/>
            <person name="Huitema E."/>
            <person name="Raffaele S."/>
            <person name="Robideau G.P."/>
            <person name="Thines M."/>
            <person name="Win J."/>
            <person name="Zerillo M.M."/>
            <person name="Beakes G.W."/>
            <person name="Boore J.L."/>
            <person name="Busam D."/>
            <person name="Dumas B."/>
            <person name="Ferriera S."/>
            <person name="Fuerstenberg S.I."/>
            <person name="Gachon C.M."/>
            <person name="Gaulin E."/>
            <person name="Govers F."/>
            <person name="Grenville-Briggs L."/>
            <person name="Horner N."/>
            <person name="Hostetler J."/>
            <person name="Jiang R.H."/>
            <person name="Johnson J."/>
            <person name="Krajaejun T."/>
            <person name="Lin H."/>
            <person name="Meijer H.J."/>
            <person name="Moore B."/>
            <person name="Morris P."/>
            <person name="Phuntmart V."/>
            <person name="Puiu D."/>
            <person name="Shetty J."/>
            <person name="Stajich J.E."/>
            <person name="Tripathy S."/>
            <person name="Wawra S."/>
            <person name="van West P."/>
            <person name="Whitty B.R."/>
            <person name="Coutinho P.M."/>
            <person name="Henrissat B."/>
            <person name="Martin F."/>
            <person name="Thomas P.D."/>
            <person name="Tyler B.M."/>
            <person name="De Vries R.P."/>
            <person name="Kamoun S."/>
            <person name="Yandell M."/>
            <person name="Tisserat N."/>
            <person name="Buell C.R."/>
        </authorList>
    </citation>
    <scope>NUCLEOTIDE SEQUENCE</scope>
    <source>
        <strain evidence="12">DAOM:BR144</strain>
    </source>
</reference>
<dbReference type="PROSITE" id="PS50199">
    <property type="entry name" value="ZF_RANBP2_2"/>
    <property type="match status" value="1"/>
</dbReference>
<dbReference type="STRING" id="431595.K3WYL0"/>
<dbReference type="InterPro" id="IPR001876">
    <property type="entry name" value="Znf_RanBP2"/>
</dbReference>
<keyword evidence="12" id="KW-1185">Reference proteome</keyword>
<evidence type="ECO:0000256" key="4">
    <source>
        <dbReference type="ARBA" id="ARBA00022771"/>
    </source>
</evidence>
<evidence type="ECO:0000256" key="2">
    <source>
        <dbReference type="ARBA" id="ARBA00022723"/>
    </source>
</evidence>
<evidence type="ECO:0000256" key="5">
    <source>
        <dbReference type="ARBA" id="ARBA00022833"/>
    </source>
</evidence>
<dbReference type="EMBL" id="GL376623">
    <property type="status" value="NOT_ANNOTATED_CDS"/>
    <property type="molecule type" value="Genomic_DNA"/>
</dbReference>
<name>K3WYL0_GLOUD</name>
<dbReference type="PANTHER" id="PTHR12999:SF17">
    <property type="entry name" value="ZINC FINGER RAN-BINDING DOMAIN-CONTAINING PROTEIN 2"/>
    <property type="match status" value="1"/>
</dbReference>
<evidence type="ECO:0000256" key="6">
    <source>
        <dbReference type="ARBA" id="ARBA00022884"/>
    </source>
</evidence>
<keyword evidence="4 8" id="KW-0863">Zinc-finger</keyword>
<dbReference type="PANTHER" id="PTHR12999">
    <property type="entry name" value="ZINC FINGER RAN-BINDING DOMAIN-CONTAINING PROTEIN 2 ZRANB2-RELATED"/>
    <property type="match status" value="1"/>
</dbReference>
<keyword evidence="7" id="KW-0539">Nucleus</keyword>
<dbReference type="HOGENOM" id="CLU_2799606_0_0_1"/>
<organism evidence="11 12">
    <name type="scientific">Globisporangium ultimum (strain ATCC 200006 / CBS 805.95 / DAOM BR144)</name>
    <name type="common">Pythium ultimum</name>
    <dbReference type="NCBI Taxonomy" id="431595"/>
    <lineage>
        <taxon>Eukaryota</taxon>
        <taxon>Sar</taxon>
        <taxon>Stramenopiles</taxon>
        <taxon>Oomycota</taxon>
        <taxon>Peronosporomycetes</taxon>
        <taxon>Pythiales</taxon>
        <taxon>Pythiaceae</taxon>
        <taxon>Globisporangium</taxon>
    </lineage>
</organism>
<comment type="subcellular location">
    <subcellularLocation>
        <location evidence="1">Nucleus</location>
    </subcellularLocation>
</comment>
<dbReference type="InterPro" id="IPR036443">
    <property type="entry name" value="Znf_RanBP2_sf"/>
</dbReference>
<evidence type="ECO:0000256" key="7">
    <source>
        <dbReference type="ARBA" id="ARBA00023242"/>
    </source>
</evidence>
<dbReference type="SMART" id="SM00547">
    <property type="entry name" value="ZnF_RBZ"/>
    <property type="match status" value="1"/>
</dbReference>
<reference evidence="12" key="2">
    <citation type="submission" date="2010-04" db="EMBL/GenBank/DDBJ databases">
        <authorList>
            <person name="Buell R."/>
            <person name="Hamilton J."/>
            <person name="Hostetler J."/>
        </authorList>
    </citation>
    <scope>NUCLEOTIDE SEQUENCE [LARGE SCALE GENOMIC DNA]</scope>
    <source>
        <strain evidence="12">DAOM:BR144</strain>
    </source>
</reference>
<dbReference type="Proteomes" id="UP000019132">
    <property type="component" value="Unassembled WGS sequence"/>
</dbReference>
<keyword evidence="5" id="KW-0862">Zinc</keyword>
<dbReference type="GO" id="GO:0008270">
    <property type="term" value="F:zinc ion binding"/>
    <property type="evidence" value="ECO:0007669"/>
    <property type="project" value="UniProtKB-KW"/>
</dbReference>
<keyword evidence="2" id="KW-0479">Metal-binding</keyword>
<sequence>MKAAGAPPAGPPGLFQAGDWTCNTCGNVNWERRNECNICKSSKPGMTGLDEKRDGAGGGFNERQGRFN</sequence>
<feature type="domain" description="RanBP2-type" evidence="10">
    <location>
        <begin position="16"/>
        <end position="45"/>
    </location>
</feature>
<evidence type="ECO:0000256" key="9">
    <source>
        <dbReference type="SAM" id="MobiDB-lite"/>
    </source>
</evidence>
<protein>
    <recommendedName>
        <fullName evidence="10">RanBP2-type domain-containing protein</fullName>
    </recommendedName>
</protein>
<evidence type="ECO:0000256" key="8">
    <source>
        <dbReference type="PROSITE-ProRule" id="PRU00322"/>
    </source>
</evidence>
<dbReference type="EnsemblProtists" id="PYU1_T010059">
    <property type="protein sequence ID" value="PYU1_T010059"/>
    <property type="gene ID" value="PYU1_G010039"/>
</dbReference>
<proteinExistence type="predicted"/>
<evidence type="ECO:0000259" key="10">
    <source>
        <dbReference type="PROSITE" id="PS50199"/>
    </source>
</evidence>
<dbReference type="GO" id="GO:0003723">
    <property type="term" value="F:RNA binding"/>
    <property type="evidence" value="ECO:0007669"/>
    <property type="project" value="UniProtKB-KW"/>
</dbReference>
<reference evidence="11" key="3">
    <citation type="submission" date="2015-02" db="UniProtKB">
        <authorList>
            <consortium name="EnsemblProtists"/>
        </authorList>
    </citation>
    <scope>IDENTIFICATION</scope>
    <source>
        <strain evidence="11">DAOM BR144</strain>
    </source>
</reference>
<dbReference type="SUPFAM" id="SSF90209">
    <property type="entry name" value="Ran binding protein zinc finger-like"/>
    <property type="match status" value="1"/>
</dbReference>
<evidence type="ECO:0000256" key="3">
    <source>
        <dbReference type="ARBA" id="ARBA00022737"/>
    </source>
</evidence>
<feature type="region of interest" description="Disordered" evidence="9">
    <location>
        <begin position="45"/>
        <end position="68"/>
    </location>
</feature>
<dbReference type="PROSITE" id="PS01358">
    <property type="entry name" value="ZF_RANBP2_1"/>
    <property type="match status" value="1"/>
</dbReference>
<dbReference type="GO" id="GO:0005634">
    <property type="term" value="C:nucleus"/>
    <property type="evidence" value="ECO:0007669"/>
    <property type="project" value="UniProtKB-SubCell"/>
</dbReference>
<dbReference type="VEuPathDB" id="FungiDB:PYU1_G010039"/>
<accession>K3WYL0</accession>
<dbReference type="Gene3D" id="4.10.1060.10">
    <property type="entry name" value="Zinc finger, RanBP2-type"/>
    <property type="match status" value="1"/>
</dbReference>
<evidence type="ECO:0000256" key="1">
    <source>
        <dbReference type="ARBA" id="ARBA00004123"/>
    </source>
</evidence>